<dbReference type="SMART" id="SM00257">
    <property type="entry name" value="LysM"/>
    <property type="match status" value="1"/>
</dbReference>
<dbReference type="Pfam" id="PF01551">
    <property type="entry name" value="Peptidase_M23"/>
    <property type="match status" value="1"/>
</dbReference>
<dbReference type="InterPro" id="IPR016047">
    <property type="entry name" value="M23ase_b-sheet_dom"/>
</dbReference>
<dbReference type="AlphaFoldDB" id="A0A1R7Q8T0"/>
<dbReference type="GO" id="GO:0004222">
    <property type="term" value="F:metalloendopeptidase activity"/>
    <property type="evidence" value="ECO:0007669"/>
    <property type="project" value="TreeGrafter"/>
</dbReference>
<gene>
    <name evidence="3" type="primary">nlpD</name>
    <name evidence="3" type="ORF">ACNJC6_00248</name>
</gene>
<proteinExistence type="inferred from homology"/>
<dbReference type="InterPro" id="IPR036779">
    <property type="entry name" value="LysM_dom_sf"/>
</dbReference>
<comment type="similarity">
    <text evidence="1">Belongs to the E.coli NlpD/Haemophilus LppB family.</text>
</comment>
<name>A0A1R7Q8T0_ACIJO</name>
<dbReference type="GO" id="GO:0009279">
    <property type="term" value="C:cell outer membrane"/>
    <property type="evidence" value="ECO:0007669"/>
    <property type="project" value="TreeGrafter"/>
</dbReference>
<dbReference type="Gene3D" id="2.70.70.10">
    <property type="entry name" value="Glucose Permease (Domain IIA)"/>
    <property type="match status" value="1"/>
</dbReference>
<reference evidence="3 4" key="1">
    <citation type="submission" date="2017-02" db="EMBL/GenBank/DDBJ databases">
        <authorList>
            <person name="Peterson S.W."/>
        </authorList>
    </citation>
    <scope>NUCLEOTIDE SEQUENCE [LARGE SCALE GENOMIC DNA]</scope>
    <source>
        <strain evidence="3">C6</strain>
    </source>
</reference>
<dbReference type="RefSeq" id="WP_087010650.1">
    <property type="nucleotide sequence ID" value="NZ_FUUY01000001.1"/>
</dbReference>
<dbReference type="PROSITE" id="PS51782">
    <property type="entry name" value="LYSM"/>
    <property type="match status" value="1"/>
</dbReference>
<evidence type="ECO:0000259" key="2">
    <source>
        <dbReference type="PROSITE" id="PS51782"/>
    </source>
</evidence>
<keyword evidence="3" id="KW-0378">Hydrolase</keyword>
<evidence type="ECO:0000256" key="1">
    <source>
        <dbReference type="ARBA" id="ARBA00038420"/>
    </source>
</evidence>
<dbReference type="SUPFAM" id="SSF51261">
    <property type="entry name" value="Duplicated hybrid motif"/>
    <property type="match status" value="1"/>
</dbReference>
<dbReference type="InterPro" id="IPR050570">
    <property type="entry name" value="Cell_wall_metabolism_enzyme"/>
</dbReference>
<dbReference type="InterPro" id="IPR018392">
    <property type="entry name" value="LysM"/>
</dbReference>
<dbReference type="EMBL" id="FUUY01000001">
    <property type="protein sequence ID" value="SJX20657.1"/>
    <property type="molecule type" value="Genomic_DNA"/>
</dbReference>
<dbReference type="GO" id="GO:0032153">
    <property type="term" value="C:cell division site"/>
    <property type="evidence" value="ECO:0007669"/>
    <property type="project" value="TreeGrafter"/>
</dbReference>
<dbReference type="Pfam" id="PF01476">
    <property type="entry name" value="LysM"/>
    <property type="match status" value="1"/>
</dbReference>
<dbReference type="InterPro" id="IPR011055">
    <property type="entry name" value="Dup_hybrid_motif"/>
</dbReference>
<dbReference type="Gene3D" id="3.10.350.10">
    <property type="entry name" value="LysM domain"/>
    <property type="match status" value="1"/>
</dbReference>
<evidence type="ECO:0000313" key="3">
    <source>
        <dbReference type="EMBL" id="SJX20657.1"/>
    </source>
</evidence>
<dbReference type="Proteomes" id="UP000196240">
    <property type="component" value="Unassembled WGS sequence"/>
</dbReference>
<evidence type="ECO:0000313" key="4">
    <source>
        <dbReference type="Proteomes" id="UP000196240"/>
    </source>
</evidence>
<accession>A0A1R7Q8T0</accession>
<dbReference type="CDD" id="cd12797">
    <property type="entry name" value="M23_peptidase"/>
    <property type="match status" value="1"/>
</dbReference>
<protein>
    <submittedName>
        <fullName evidence="3">Murein hydrolase activator NlpD</fullName>
    </submittedName>
</protein>
<dbReference type="CDD" id="cd00118">
    <property type="entry name" value="LysM"/>
    <property type="match status" value="1"/>
</dbReference>
<feature type="domain" description="LysM" evidence="2">
    <location>
        <begin position="52"/>
        <end position="96"/>
    </location>
</feature>
<dbReference type="PANTHER" id="PTHR21666">
    <property type="entry name" value="PEPTIDASE-RELATED"/>
    <property type="match status" value="1"/>
</dbReference>
<organism evidence="3 4">
    <name type="scientific">Acinetobacter johnsonii</name>
    <dbReference type="NCBI Taxonomy" id="40214"/>
    <lineage>
        <taxon>Bacteria</taxon>
        <taxon>Pseudomonadati</taxon>
        <taxon>Pseudomonadota</taxon>
        <taxon>Gammaproteobacteria</taxon>
        <taxon>Moraxellales</taxon>
        <taxon>Moraxellaceae</taxon>
        <taxon>Acinetobacter</taxon>
    </lineage>
</organism>
<sequence>MSVLSQIRFIAIPTALLKTVVLSTAVVSTVILSGCASKPQVNNATRFAKAPDYYTVRSGDTLSGIATRYGLSYTSVADMNDIAAPYRIYVGQSLRLKGSGSPRTTTTQPITQTAPIQRQNVGLPSQNTTTTTTTTPAKVPIAPVASSKSSTLRWVKPSNGAVLQGYNLANNVKGIRYAGNQGDPIYAAADGQVVYAADGLKEYGNLILVKHIDGYITAYAHNSAMNVKSGQNVTAGQKIAEMGSTGATRTMLEFQVRLDGKPINPTIVLPLN</sequence>
<dbReference type="PANTHER" id="PTHR21666:SF263">
    <property type="entry name" value="MUREIN HYDROLASE ACTIVATOR NLPD"/>
    <property type="match status" value="1"/>
</dbReference>